<accession>A0AAW4GAV8</accession>
<gene>
    <name evidence="1" type="ORF">JTZ10_21550</name>
</gene>
<reference evidence="1" key="1">
    <citation type="submission" date="2021-02" db="EMBL/GenBank/DDBJ databases">
        <title>Taxonomy, biology and ecology of Rhodococcus bacteria occurring in California pistachio and other woody hosts as revealed by genome sequence analyses.</title>
        <authorList>
            <person name="Riely B."/>
            <person name="Gai Y."/>
        </authorList>
    </citation>
    <scope>NUCLEOTIDE SEQUENCE</scope>
    <source>
        <strain evidence="1">BP-295</strain>
    </source>
</reference>
<comment type="caution">
    <text evidence="1">The sequence shown here is derived from an EMBL/GenBank/DDBJ whole genome shotgun (WGS) entry which is preliminary data.</text>
</comment>
<organism evidence="1 2">
    <name type="scientific">Gordonia rubripertincta</name>
    <name type="common">Rhodococcus corallinus</name>
    <dbReference type="NCBI Taxonomy" id="36822"/>
    <lineage>
        <taxon>Bacteria</taxon>
        <taxon>Bacillati</taxon>
        <taxon>Actinomycetota</taxon>
        <taxon>Actinomycetes</taxon>
        <taxon>Mycobacteriales</taxon>
        <taxon>Gordoniaceae</taxon>
        <taxon>Gordonia</taxon>
    </lineage>
</organism>
<proteinExistence type="predicted"/>
<sequence>MTAEPAIAAAQRVNGTHNMTRRDMRFAITAAREALAPLRKLHTRRQKMHNVICDECRSYWPCATAKLIYPEDEL</sequence>
<dbReference type="Proteomes" id="UP001195196">
    <property type="component" value="Unassembled WGS sequence"/>
</dbReference>
<protein>
    <submittedName>
        <fullName evidence="1">Uncharacterized protein</fullName>
    </submittedName>
</protein>
<dbReference type="AlphaFoldDB" id="A0AAW4GAV8"/>
<name>A0AAW4GAV8_GORRU</name>
<dbReference type="EMBL" id="JAFFGU010000019">
    <property type="protein sequence ID" value="MBM7280333.1"/>
    <property type="molecule type" value="Genomic_DNA"/>
</dbReference>
<evidence type="ECO:0000313" key="1">
    <source>
        <dbReference type="EMBL" id="MBM7280333.1"/>
    </source>
</evidence>
<evidence type="ECO:0000313" key="2">
    <source>
        <dbReference type="Proteomes" id="UP001195196"/>
    </source>
</evidence>
<dbReference type="RefSeq" id="WP_204718896.1">
    <property type="nucleotide sequence ID" value="NZ_JAFFGU010000019.1"/>
</dbReference>